<organism evidence="1 2">
    <name type="scientific">Variovorax defluvii</name>
    <dbReference type="NCBI Taxonomy" id="913761"/>
    <lineage>
        <taxon>Bacteria</taxon>
        <taxon>Pseudomonadati</taxon>
        <taxon>Pseudomonadota</taxon>
        <taxon>Betaproteobacteria</taxon>
        <taxon>Burkholderiales</taxon>
        <taxon>Comamonadaceae</taxon>
        <taxon>Variovorax</taxon>
    </lineage>
</organism>
<evidence type="ECO:0000313" key="2">
    <source>
        <dbReference type="Proteomes" id="UP001500975"/>
    </source>
</evidence>
<evidence type="ECO:0000313" key="1">
    <source>
        <dbReference type="EMBL" id="GAA4335715.1"/>
    </source>
</evidence>
<keyword evidence="2" id="KW-1185">Reference proteome</keyword>
<dbReference type="Proteomes" id="UP001500975">
    <property type="component" value="Unassembled WGS sequence"/>
</dbReference>
<reference evidence="2" key="1">
    <citation type="journal article" date="2019" name="Int. J. Syst. Evol. Microbiol.">
        <title>The Global Catalogue of Microorganisms (GCM) 10K type strain sequencing project: providing services to taxonomists for standard genome sequencing and annotation.</title>
        <authorList>
            <consortium name="The Broad Institute Genomics Platform"/>
            <consortium name="The Broad Institute Genome Sequencing Center for Infectious Disease"/>
            <person name="Wu L."/>
            <person name="Ma J."/>
        </authorList>
    </citation>
    <scope>NUCLEOTIDE SEQUENCE [LARGE SCALE GENOMIC DNA]</scope>
    <source>
        <strain evidence="2">JCM 17804</strain>
    </source>
</reference>
<protein>
    <submittedName>
        <fullName evidence="1">Uncharacterized protein</fullName>
    </submittedName>
</protein>
<sequence length="70" mass="8053">MVLFHAHCLLRPLAALPRPKLLLLAKRPTRVAEIFARGDAWPRTVETLRAPSLVAAKKQSLEIFRREVRR</sequence>
<dbReference type="EMBL" id="BAABGJ010000010">
    <property type="protein sequence ID" value="GAA4335715.1"/>
    <property type="molecule type" value="Genomic_DNA"/>
</dbReference>
<accession>A0ABP8H864</accession>
<name>A0ABP8H864_9BURK</name>
<comment type="caution">
    <text evidence="1">The sequence shown here is derived from an EMBL/GenBank/DDBJ whole genome shotgun (WGS) entry which is preliminary data.</text>
</comment>
<gene>
    <name evidence="1" type="ORF">GCM10023165_12350</name>
</gene>
<proteinExistence type="predicted"/>